<feature type="transmembrane region" description="Helical" evidence="2">
    <location>
        <begin position="193"/>
        <end position="213"/>
    </location>
</feature>
<dbReference type="Gramene" id="PHT78690">
    <property type="protein sequence ID" value="PHT78690"/>
    <property type="gene ID" value="T459_16742"/>
</dbReference>
<gene>
    <name evidence="3" type="ORF">T459_16742</name>
</gene>
<accession>A0A2G2Z9M2</accession>
<evidence type="ECO:0000313" key="4">
    <source>
        <dbReference type="Proteomes" id="UP000222542"/>
    </source>
</evidence>
<protein>
    <submittedName>
        <fullName evidence="3">Uncharacterized protein</fullName>
    </submittedName>
</protein>
<comment type="caution">
    <text evidence="3">The sequence shown here is derived from an EMBL/GenBank/DDBJ whole genome shotgun (WGS) entry which is preliminary data.</text>
</comment>
<dbReference type="PANTHER" id="PTHR36721:SF6">
    <property type="entry name" value="MUCIN-1-LIKE"/>
    <property type="match status" value="1"/>
</dbReference>
<feature type="compositionally biased region" description="Pro residues" evidence="1">
    <location>
        <begin position="132"/>
        <end position="145"/>
    </location>
</feature>
<dbReference type="EMBL" id="AYRZ02000006">
    <property type="protein sequence ID" value="PHT78690.1"/>
    <property type="molecule type" value="Genomic_DNA"/>
</dbReference>
<sequence length="234" mass="24722">MVAEYLTQNTQLFFFYPTASNFQIQIQKQDHHIIPFLSPSRYRQILHPPLNLALPLSLSKLPPGGKGRFNLLAMATVRVLSFTFLFGVLLVQQCICTDAPASSPTPAPESGADVPSPSVTPAPSPSSNLTSPPAPPLSDFPPAPSPVNATSKESPSPAPTPAPNSDVASDISHASTEESKESAGGGMTSGKKAGIAVGVIAAVCFVGLGALVYKKRQQNIQRSQFGYDARREIL</sequence>
<dbReference type="OMA" id="LVQQCIC"/>
<keyword evidence="2" id="KW-0472">Membrane</keyword>
<evidence type="ECO:0000256" key="2">
    <source>
        <dbReference type="SAM" id="Phobius"/>
    </source>
</evidence>
<feature type="compositionally biased region" description="Low complexity" evidence="1">
    <location>
        <begin position="100"/>
        <end position="117"/>
    </location>
</feature>
<feature type="region of interest" description="Disordered" evidence="1">
    <location>
        <begin position="100"/>
        <end position="189"/>
    </location>
</feature>
<feature type="transmembrane region" description="Helical" evidence="2">
    <location>
        <begin position="69"/>
        <end position="91"/>
    </location>
</feature>
<dbReference type="AlphaFoldDB" id="A0A2G2Z9M2"/>
<name>A0A2G2Z9M2_CAPAN</name>
<reference evidence="3 4" key="2">
    <citation type="journal article" date="2017" name="Genome Biol.">
        <title>New reference genome sequences of hot pepper reveal the massive evolution of plant disease-resistance genes by retroduplication.</title>
        <authorList>
            <person name="Kim S."/>
            <person name="Park J."/>
            <person name="Yeom S.I."/>
            <person name="Kim Y.M."/>
            <person name="Seo E."/>
            <person name="Kim K.T."/>
            <person name="Kim M.S."/>
            <person name="Lee J.M."/>
            <person name="Cheong K."/>
            <person name="Shin H.S."/>
            <person name="Kim S.B."/>
            <person name="Han K."/>
            <person name="Lee J."/>
            <person name="Park M."/>
            <person name="Lee H.A."/>
            <person name="Lee H.Y."/>
            <person name="Lee Y."/>
            <person name="Oh S."/>
            <person name="Lee J.H."/>
            <person name="Choi E."/>
            <person name="Choi E."/>
            <person name="Lee S.E."/>
            <person name="Jeon J."/>
            <person name="Kim H."/>
            <person name="Choi G."/>
            <person name="Song H."/>
            <person name="Lee J."/>
            <person name="Lee S.C."/>
            <person name="Kwon J.K."/>
            <person name="Lee H.Y."/>
            <person name="Koo N."/>
            <person name="Hong Y."/>
            <person name="Kim R.W."/>
            <person name="Kang W.H."/>
            <person name="Huh J.H."/>
            <person name="Kang B.C."/>
            <person name="Yang T.J."/>
            <person name="Lee Y.H."/>
            <person name="Bennetzen J.L."/>
            <person name="Choi D."/>
        </authorList>
    </citation>
    <scope>NUCLEOTIDE SEQUENCE [LARGE SCALE GENOMIC DNA]</scope>
    <source>
        <strain evidence="4">cv. CM334</strain>
    </source>
</reference>
<keyword evidence="2" id="KW-0812">Transmembrane</keyword>
<keyword evidence="2" id="KW-1133">Transmembrane helix</keyword>
<evidence type="ECO:0000313" key="3">
    <source>
        <dbReference type="EMBL" id="PHT78690.1"/>
    </source>
</evidence>
<keyword evidence="4" id="KW-1185">Reference proteome</keyword>
<proteinExistence type="predicted"/>
<dbReference type="Proteomes" id="UP000222542">
    <property type="component" value="Unassembled WGS sequence"/>
</dbReference>
<dbReference type="STRING" id="4072.A0A2G2Z9M2"/>
<evidence type="ECO:0000256" key="1">
    <source>
        <dbReference type="SAM" id="MobiDB-lite"/>
    </source>
</evidence>
<dbReference type="PANTHER" id="PTHR36721">
    <property type="entry name" value="PROLINE-RICH FAMILY PROTEIN"/>
    <property type="match status" value="1"/>
</dbReference>
<organism evidence="3 4">
    <name type="scientific">Capsicum annuum</name>
    <name type="common">Capsicum pepper</name>
    <dbReference type="NCBI Taxonomy" id="4072"/>
    <lineage>
        <taxon>Eukaryota</taxon>
        <taxon>Viridiplantae</taxon>
        <taxon>Streptophyta</taxon>
        <taxon>Embryophyta</taxon>
        <taxon>Tracheophyta</taxon>
        <taxon>Spermatophyta</taxon>
        <taxon>Magnoliopsida</taxon>
        <taxon>eudicotyledons</taxon>
        <taxon>Gunneridae</taxon>
        <taxon>Pentapetalae</taxon>
        <taxon>asterids</taxon>
        <taxon>lamiids</taxon>
        <taxon>Solanales</taxon>
        <taxon>Solanaceae</taxon>
        <taxon>Solanoideae</taxon>
        <taxon>Capsiceae</taxon>
        <taxon>Capsicum</taxon>
    </lineage>
</organism>
<reference evidence="3 4" key="1">
    <citation type="journal article" date="2014" name="Nat. Genet.">
        <title>Genome sequence of the hot pepper provides insights into the evolution of pungency in Capsicum species.</title>
        <authorList>
            <person name="Kim S."/>
            <person name="Park M."/>
            <person name="Yeom S.I."/>
            <person name="Kim Y.M."/>
            <person name="Lee J.M."/>
            <person name="Lee H.A."/>
            <person name="Seo E."/>
            <person name="Choi J."/>
            <person name="Cheong K."/>
            <person name="Kim K.T."/>
            <person name="Jung K."/>
            <person name="Lee G.W."/>
            <person name="Oh S.K."/>
            <person name="Bae C."/>
            <person name="Kim S.B."/>
            <person name="Lee H.Y."/>
            <person name="Kim S.Y."/>
            <person name="Kim M.S."/>
            <person name="Kang B.C."/>
            <person name="Jo Y.D."/>
            <person name="Yang H.B."/>
            <person name="Jeong H.J."/>
            <person name="Kang W.H."/>
            <person name="Kwon J.K."/>
            <person name="Shin C."/>
            <person name="Lim J.Y."/>
            <person name="Park J.H."/>
            <person name="Huh J.H."/>
            <person name="Kim J.S."/>
            <person name="Kim B.D."/>
            <person name="Cohen O."/>
            <person name="Paran I."/>
            <person name="Suh M.C."/>
            <person name="Lee S.B."/>
            <person name="Kim Y.K."/>
            <person name="Shin Y."/>
            <person name="Noh S.J."/>
            <person name="Park J."/>
            <person name="Seo Y.S."/>
            <person name="Kwon S.Y."/>
            <person name="Kim H.A."/>
            <person name="Park J.M."/>
            <person name="Kim H.J."/>
            <person name="Choi S.B."/>
            <person name="Bosland P.W."/>
            <person name="Reeves G."/>
            <person name="Jo S.H."/>
            <person name="Lee B.W."/>
            <person name="Cho H.T."/>
            <person name="Choi H.S."/>
            <person name="Lee M.S."/>
            <person name="Yu Y."/>
            <person name="Do Choi Y."/>
            <person name="Park B.S."/>
            <person name="van Deynze A."/>
            <person name="Ashrafi H."/>
            <person name="Hill T."/>
            <person name="Kim W.T."/>
            <person name="Pai H.S."/>
            <person name="Ahn H.K."/>
            <person name="Yeam I."/>
            <person name="Giovannoni J.J."/>
            <person name="Rose J.K."/>
            <person name="Sorensen I."/>
            <person name="Lee S.J."/>
            <person name="Kim R.W."/>
            <person name="Choi I.Y."/>
            <person name="Choi B.S."/>
            <person name="Lim J.S."/>
            <person name="Lee Y.H."/>
            <person name="Choi D."/>
        </authorList>
    </citation>
    <scope>NUCLEOTIDE SEQUENCE [LARGE SCALE GENOMIC DNA]</scope>
    <source>
        <strain evidence="4">cv. CM334</strain>
    </source>
</reference>